<dbReference type="PROSITE" id="PS00028">
    <property type="entry name" value="ZINC_FINGER_C2H2_1"/>
    <property type="match status" value="8"/>
</dbReference>
<dbReference type="Proteomes" id="UP001107558">
    <property type="component" value="Chromosome 1"/>
</dbReference>
<gene>
    <name evidence="7" type="ORF">PVAND_010969</name>
</gene>
<keyword evidence="1" id="KW-0479">Metal-binding</keyword>
<evidence type="ECO:0000256" key="1">
    <source>
        <dbReference type="ARBA" id="ARBA00022723"/>
    </source>
</evidence>
<evidence type="ECO:0000313" key="8">
    <source>
        <dbReference type="Proteomes" id="UP001107558"/>
    </source>
</evidence>
<feature type="domain" description="C2H2-type" evidence="6">
    <location>
        <begin position="378"/>
        <end position="406"/>
    </location>
</feature>
<dbReference type="Pfam" id="PF00096">
    <property type="entry name" value="zf-C2H2"/>
    <property type="match status" value="5"/>
</dbReference>
<evidence type="ECO:0000256" key="5">
    <source>
        <dbReference type="PROSITE-ProRule" id="PRU00042"/>
    </source>
</evidence>
<dbReference type="InterPro" id="IPR013087">
    <property type="entry name" value="Znf_C2H2_type"/>
</dbReference>
<dbReference type="GO" id="GO:0008270">
    <property type="term" value="F:zinc ion binding"/>
    <property type="evidence" value="ECO:0007669"/>
    <property type="project" value="UniProtKB-KW"/>
</dbReference>
<sequence>MEEDINYKEEQTYDEEEYCNLCESAQDLISQIAEHYKIYHADSINYDNFMKTCNCDEIFEMRDMLINHQISHIIQKPKIDVLEEGEDFMLVEYVDDDEEQVIVEDVNIHEQVLVEDKPDTIEFEEYITIEETKELKKCNQCNAQYYSTKSLVSHYQNEHDPSNKMKCPECNNRFNCEKKLRTHLNKHEAEKSYRDGKYFCQICDKQCLTKGRLIAHKQTHYQDFECDYCGKKFTKYEFLQNHVIQHAFGRKRKDPNDLTNKIVCPLCSKLVPKDRMKRHNFIFHSDERPYVCNECGKSFKYSEPYSNHLDMHAQTPKYRCEYCLKMFYNQSNLRQHVYRHTDPDRFKCEFCSERFGSSSSLKMHIKRLHEKNDEKESLQCSDCGKIFKHTTSLKNHINQVHSQKEEVLRKCNYCPYTCFKIKNLLKHTTRVHKIKKRDYRIFPNSEYEDLQE</sequence>
<dbReference type="PANTHER" id="PTHR24379">
    <property type="entry name" value="KRAB AND ZINC FINGER DOMAIN-CONTAINING"/>
    <property type="match status" value="1"/>
</dbReference>
<dbReference type="PANTHER" id="PTHR24379:SF121">
    <property type="entry name" value="C2H2-TYPE DOMAIN-CONTAINING PROTEIN"/>
    <property type="match status" value="1"/>
</dbReference>
<proteinExistence type="predicted"/>
<dbReference type="InterPro" id="IPR036236">
    <property type="entry name" value="Znf_C2H2_sf"/>
</dbReference>
<keyword evidence="4" id="KW-0862">Zinc</keyword>
<organism evidence="7 8">
    <name type="scientific">Polypedilum vanderplanki</name>
    <name type="common">Sleeping chironomid midge</name>
    <dbReference type="NCBI Taxonomy" id="319348"/>
    <lineage>
        <taxon>Eukaryota</taxon>
        <taxon>Metazoa</taxon>
        <taxon>Ecdysozoa</taxon>
        <taxon>Arthropoda</taxon>
        <taxon>Hexapoda</taxon>
        <taxon>Insecta</taxon>
        <taxon>Pterygota</taxon>
        <taxon>Neoptera</taxon>
        <taxon>Endopterygota</taxon>
        <taxon>Diptera</taxon>
        <taxon>Nematocera</taxon>
        <taxon>Chironomoidea</taxon>
        <taxon>Chironomidae</taxon>
        <taxon>Chironominae</taxon>
        <taxon>Polypedilum</taxon>
        <taxon>Polypedilum</taxon>
    </lineage>
</organism>
<dbReference type="AlphaFoldDB" id="A0A9J6CHX2"/>
<dbReference type="SMART" id="SM00355">
    <property type="entry name" value="ZnF_C2H2"/>
    <property type="match status" value="11"/>
</dbReference>
<feature type="domain" description="C2H2-type" evidence="6">
    <location>
        <begin position="290"/>
        <end position="317"/>
    </location>
</feature>
<evidence type="ECO:0000256" key="2">
    <source>
        <dbReference type="ARBA" id="ARBA00022737"/>
    </source>
</evidence>
<feature type="domain" description="C2H2-type" evidence="6">
    <location>
        <begin position="165"/>
        <end position="192"/>
    </location>
</feature>
<dbReference type="SUPFAM" id="SSF57667">
    <property type="entry name" value="beta-beta-alpha zinc fingers"/>
    <property type="match status" value="4"/>
</dbReference>
<evidence type="ECO:0000256" key="3">
    <source>
        <dbReference type="ARBA" id="ARBA00022771"/>
    </source>
</evidence>
<dbReference type="EMBL" id="JADBJN010000001">
    <property type="protein sequence ID" value="KAG5681549.1"/>
    <property type="molecule type" value="Genomic_DNA"/>
</dbReference>
<evidence type="ECO:0000256" key="4">
    <source>
        <dbReference type="ARBA" id="ARBA00022833"/>
    </source>
</evidence>
<feature type="domain" description="C2H2-type" evidence="6">
    <location>
        <begin position="198"/>
        <end position="225"/>
    </location>
</feature>
<feature type="domain" description="C2H2-type" evidence="6">
    <location>
        <begin position="318"/>
        <end position="345"/>
    </location>
</feature>
<feature type="domain" description="C2H2-type" evidence="6">
    <location>
        <begin position="346"/>
        <end position="374"/>
    </location>
</feature>
<keyword evidence="3 5" id="KW-0863">Zinc-finger</keyword>
<evidence type="ECO:0000259" key="6">
    <source>
        <dbReference type="PROSITE" id="PS50157"/>
    </source>
</evidence>
<protein>
    <recommendedName>
        <fullName evidence="6">C2H2-type domain-containing protein</fullName>
    </recommendedName>
</protein>
<accession>A0A9J6CHX2</accession>
<comment type="caution">
    <text evidence="7">The sequence shown here is derived from an EMBL/GenBank/DDBJ whole genome shotgun (WGS) entry which is preliminary data.</text>
</comment>
<dbReference type="OrthoDB" id="6077919at2759"/>
<keyword evidence="8" id="KW-1185">Reference proteome</keyword>
<dbReference type="PROSITE" id="PS50157">
    <property type="entry name" value="ZINC_FINGER_C2H2_2"/>
    <property type="match status" value="7"/>
</dbReference>
<feature type="domain" description="C2H2-type" evidence="6">
    <location>
        <begin position="224"/>
        <end position="251"/>
    </location>
</feature>
<evidence type="ECO:0000313" key="7">
    <source>
        <dbReference type="EMBL" id="KAG5681549.1"/>
    </source>
</evidence>
<dbReference type="FunFam" id="3.30.160.60:FF:000100">
    <property type="entry name" value="Zinc finger 45-like"/>
    <property type="match status" value="1"/>
</dbReference>
<name>A0A9J6CHX2_POLVA</name>
<dbReference type="Gene3D" id="3.30.160.60">
    <property type="entry name" value="Classic Zinc Finger"/>
    <property type="match status" value="5"/>
</dbReference>
<reference evidence="7" key="1">
    <citation type="submission" date="2021-03" db="EMBL/GenBank/DDBJ databases">
        <title>Chromosome level genome of the anhydrobiotic midge Polypedilum vanderplanki.</title>
        <authorList>
            <person name="Yoshida Y."/>
            <person name="Kikawada T."/>
            <person name="Gusev O."/>
        </authorList>
    </citation>
    <scope>NUCLEOTIDE SEQUENCE</scope>
    <source>
        <strain evidence="7">NIAS01</strain>
        <tissue evidence="7">Whole body or cell culture</tissue>
    </source>
</reference>
<keyword evidence="2" id="KW-0677">Repeat</keyword>